<dbReference type="Pfam" id="PF13181">
    <property type="entry name" value="TPR_8"/>
    <property type="match status" value="1"/>
</dbReference>
<evidence type="ECO:0000256" key="3">
    <source>
        <dbReference type="PROSITE-ProRule" id="PRU00339"/>
    </source>
</evidence>
<dbReference type="Pfam" id="PF14559">
    <property type="entry name" value="TPR_19"/>
    <property type="match status" value="2"/>
</dbReference>
<evidence type="ECO:0000313" key="4">
    <source>
        <dbReference type="EMBL" id="MDC7225616.1"/>
    </source>
</evidence>
<dbReference type="Proteomes" id="UP001221217">
    <property type="component" value="Unassembled WGS sequence"/>
</dbReference>
<keyword evidence="2 3" id="KW-0802">TPR repeat</keyword>
<evidence type="ECO:0000256" key="2">
    <source>
        <dbReference type="ARBA" id="ARBA00022803"/>
    </source>
</evidence>
<reference evidence="4 5" key="1">
    <citation type="submission" date="2022-12" db="EMBL/GenBank/DDBJ databases">
        <title>Metagenome assembled genome from gulf of manar.</title>
        <authorList>
            <person name="Kohli P."/>
            <person name="Pk S."/>
            <person name="Venkata Ramana C."/>
            <person name="Sasikala C."/>
        </authorList>
    </citation>
    <scope>NUCLEOTIDE SEQUENCE [LARGE SCALE GENOMIC DNA]</scope>
    <source>
        <strain evidence="4">JB008</strain>
    </source>
</reference>
<dbReference type="Gene3D" id="1.25.40.10">
    <property type="entry name" value="Tetratricopeptide repeat domain"/>
    <property type="match status" value="3"/>
</dbReference>
<dbReference type="InterPro" id="IPR051012">
    <property type="entry name" value="CellSynth/LPSAsmb/PSIAsmb"/>
</dbReference>
<accession>A0AAJ1MJ88</accession>
<feature type="repeat" description="TPR" evidence="3">
    <location>
        <begin position="473"/>
        <end position="506"/>
    </location>
</feature>
<organism evidence="4 5">
    <name type="scientific">Candidatus Thalassospirochaeta sargassi</name>
    <dbReference type="NCBI Taxonomy" id="3119039"/>
    <lineage>
        <taxon>Bacteria</taxon>
        <taxon>Pseudomonadati</taxon>
        <taxon>Spirochaetota</taxon>
        <taxon>Spirochaetia</taxon>
        <taxon>Spirochaetales</taxon>
        <taxon>Spirochaetaceae</taxon>
        <taxon>Candidatus Thalassospirochaeta</taxon>
    </lineage>
</organism>
<dbReference type="PANTHER" id="PTHR45586:SF1">
    <property type="entry name" value="LIPOPOLYSACCHARIDE ASSEMBLY PROTEIN B"/>
    <property type="match status" value="1"/>
</dbReference>
<dbReference type="InterPro" id="IPR011990">
    <property type="entry name" value="TPR-like_helical_dom_sf"/>
</dbReference>
<evidence type="ECO:0000313" key="5">
    <source>
        <dbReference type="Proteomes" id="UP001221217"/>
    </source>
</evidence>
<dbReference type="InterPro" id="IPR019734">
    <property type="entry name" value="TPR_rpt"/>
</dbReference>
<gene>
    <name evidence="4" type="ORF">PQJ61_02500</name>
</gene>
<dbReference type="PROSITE" id="PS50293">
    <property type="entry name" value="TPR_REGION"/>
    <property type="match status" value="1"/>
</dbReference>
<dbReference type="AlphaFoldDB" id="A0AAJ1MJ88"/>
<name>A0AAJ1MJ88_9SPIO</name>
<feature type="repeat" description="TPR" evidence="3">
    <location>
        <begin position="134"/>
        <end position="167"/>
    </location>
</feature>
<dbReference type="SUPFAM" id="SSF48452">
    <property type="entry name" value="TPR-like"/>
    <property type="match status" value="2"/>
</dbReference>
<feature type="repeat" description="TPR" evidence="3">
    <location>
        <begin position="202"/>
        <end position="235"/>
    </location>
</feature>
<sequence length="521" mass="58134">MSSNELNIIETCRKNLSIASPDTLRAVIRLLSESDAGKSEAGVEYAYVAAELMSRVYPVVMGGLSIPSAPVGSIYPSLFSDIESGVMPEINQEDISFITGLIVSTAVLYTDDKNVELLSLEYMNQAIQMNERSVLPLYLRGLVSERNGRYDEALADFSRALELDPSCYPAELGTAGIYLKTGQQDAAVEIMDMLSAQYPYSVDVLITAAEARFRINDYNGALEYSTEALRIVPDDPSILLLRAEIFLEQENLQQASRLIEVLQRLNSTEEEYYLVKSEIERTAGDILSALNTLEEARSNHPGSKRIEEAYGAVLMLSGRREEAREILTGEGGAERTGSEGLIVLIEDAVEMEDWKAAEEYASRLMDSDSSLKAGITSWQVWYLQEDFTAALGIAESLYENYPDSTEAAITYIRTLLSLNRRLQAERIIAGKIPTEKDAEKRSELYYLKSLTDDREEEQLQSLRSALFENLQNVEALVRISALYTEMGDIRKAYRYIKQAAAIAPGNPDIKVQMSELEEQLQ</sequence>
<evidence type="ECO:0000256" key="1">
    <source>
        <dbReference type="ARBA" id="ARBA00022737"/>
    </source>
</evidence>
<comment type="caution">
    <text evidence="4">The sequence shown here is derived from an EMBL/GenBank/DDBJ whole genome shotgun (WGS) entry which is preliminary data.</text>
</comment>
<dbReference type="PROSITE" id="PS50005">
    <property type="entry name" value="TPR"/>
    <property type="match status" value="3"/>
</dbReference>
<keyword evidence="1" id="KW-0677">Repeat</keyword>
<protein>
    <submittedName>
        <fullName evidence="4">Tetratricopeptide repeat protein</fullName>
    </submittedName>
</protein>
<dbReference type="PANTHER" id="PTHR45586">
    <property type="entry name" value="TPR REPEAT-CONTAINING PROTEIN PA4667"/>
    <property type="match status" value="1"/>
</dbReference>
<dbReference type="SMART" id="SM00028">
    <property type="entry name" value="TPR"/>
    <property type="match status" value="4"/>
</dbReference>
<proteinExistence type="predicted"/>
<dbReference type="EMBL" id="JAQQAL010000008">
    <property type="protein sequence ID" value="MDC7225616.1"/>
    <property type="molecule type" value="Genomic_DNA"/>
</dbReference>